<accession>A0ACC0BGH2</accession>
<gene>
    <name evidence="1" type="ORF">M9H77_12143</name>
</gene>
<evidence type="ECO:0000313" key="2">
    <source>
        <dbReference type="Proteomes" id="UP001060085"/>
    </source>
</evidence>
<comment type="caution">
    <text evidence="1">The sequence shown here is derived from an EMBL/GenBank/DDBJ whole genome shotgun (WGS) entry which is preliminary data.</text>
</comment>
<reference evidence="2" key="1">
    <citation type="journal article" date="2023" name="Nat. Plants">
        <title>Single-cell RNA sequencing provides a high-resolution roadmap for understanding the multicellular compartmentation of specialized metabolism.</title>
        <authorList>
            <person name="Sun S."/>
            <person name="Shen X."/>
            <person name="Li Y."/>
            <person name="Li Y."/>
            <person name="Wang S."/>
            <person name="Li R."/>
            <person name="Zhang H."/>
            <person name="Shen G."/>
            <person name="Guo B."/>
            <person name="Wei J."/>
            <person name="Xu J."/>
            <person name="St-Pierre B."/>
            <person name="Chen S."/>
            <person name="Sun C."/>
        </authorList>
    </citation>
    <scope>NUCLEOTIDE SEQUENCE [LARGE SCALE GENOMIC DNA]</scope>
</reference>
<protein>
    <submittedName>
        <fullName evidence="1">Uncharacterized protein</fullName>
    </submittedName>
</protein>
<name>A0ACC0BGH2_CATRO</name>
<dbReference type="Proteomes" id="UP001060085">
    <property type="component" value="Linkage Group LG03"/>
</dbReference>
<evidence type="ECO:0000313" key="1">
    <source>
        <dbReference type="EMBL" id="KAI5671779.1"/>
    </source>
</evidence>
<dbReference type="EMBL" id="CM044703">
    <property type="protein sequence ID" value="KAI5671779.1"/>
    <property type="molecule type" value="Genomic_DNA"/>
</dbReference>
<sequence length="175" mass="20247">MKDRSASQMNRFLEALEDAGLKDLGHKGSDFTWFLGPNQKANVNGQLRGLQIGTMTPEVSFLLFADDSLLFMEATKHSTSTLSEFWKIMRMLLDKSLNFKSHQLSEKRQVKDHMQEIKNILGMIEYVGDEPLELSLIFARKNARNTARKCLNFEEDLCWRAFGKSFWRAFHLPRA</sequence>
<keyword evidence="2" id="KW-1185">Reference proteome</keyword>
<organism evidence="1 2">
    <name type="scientific">Catharanthus roseus</name>
    <name type="common">Madagascar periwinkle</name>
    <name type="synonym">Vinca rosea</name>
    <dbReference type="NCBI Taxonomy" id="4058"/>
    <lineage>
        <taxon>Eukaryota</taxon>
        <taxon>Viridiplantae</taxon>
        <taxon>Streptophyta</taxon>
        <taxon>Embryophyta</taxon>
        <taxon>Tracheophyta</taxon>
        <taxon>Spermatophyta</taxon>
        <taxon>Magnoliopsida</taxon>
        <taxon>eudicotyledons</taxon>
        <taxon>Gunneridae</taxon>
        <taxon>Pentapetalae</taxon>
        <taxon>asterids</taxon>
        <taxon>lamiids</taxon>
        <taxon>Gentianales</taxon>
        <taxon>Apocynaceae</taxon>
        <taxon>Rauvolfioideae</taxon>
        <taxon>Vinceae</taxon>
        <taxon>Catharanthinae</taxon>
        <taxon>Catharanthus</taxon>
    </lineage>
</organism>
<proteinExistence type="predicted"/>